<dbReference type="OrthoDB" id="9796817at2"/>
<name>A0A3D9V340_THECX</name>
<reference evidence="2 3" key="1">
    <citation type="submission" date="2018-08" db="EMBL/GenBank/DDBJ databases">
        <title>Sequencing the genomes of 1000 actinobacteria strains.</title>
        <authorList>
            <person name="Klenk H.-P."/>
        </authorList>
    </citation>
    <scope>NUCLEOTIDE SEQUENCE [LARGE SCALE GENOMIC DNA]</scope>
    <source>
        <strain evidence="2 3">DSM 22891</strain>
    </source>
</reference>
<dbReference type="GO" id="GO:0043190">
    <property type="term" value="C:ATP-binding cassette (ABC) transporter complex"/>
    <property type="evidence" value="ECO:0007669"/>
    <property type="project" value="InterPro"/>
</dbReference>
<dbReference type="SUPFAM" id="SSF53850">
    <property type="entry name" value="Periplasmic binding protein-like II"/>
    <property type="match status" value="1"/>
</dbReference>
<dbReference type="AlphaFoldDB" id="A0A3D9V340"/>
<dbReference type="GO" id="GO:0015833">
    <property type="term" value="P:peptide transport"/>
    <property type="evidence" value="ECO:0007669"/>
    <property type="project" value="TreeGrafter"/>
</dbReference>
<dbReference type="GO" id="GO:0042597">
    <property type="term" value="C:periplasmic space"/>
    <property type="evidence" value="ECO:0007669"/>
    <property type="project" value="UniProtKB-ARBA"/>
</dbReference>
<protein>
    <submittedName>
        <fullName evidence="2">Peptide/nickel transport system substrate-binding protein/oligopeptide transport system substrate-binding protein</fullName>
    </submittedName>
</protein>
<dbReference type="PIRSF" id="PIRSF002741">
    <property type="entry name" value="MppA"/>
    <property type="match status" value="1"/>
</dbReference>
<evidence type="ECO:0000313" key="3">
    <source>
        <dbReference type="Proteomes" id="UP000256485"/>
    </source>
</evidence>
<evidence type="ECO:0000313" key="2">
    <source>
        <dbReference type="EMBL" id="REF35123.1"/>
    </source>
</evidence>
<comment type="caution">
    <text evidence="2">The sequence shown here is derived from an EMBL/GenBank/DDBJ whole genome shotgun (WGS) entry which is preliminary data.</text>
</comment>
<dbReference type="Gene3D" id="3.40.190.10">
    <property type="entry name" value="Periplasmic binding protein-like II"/>
    <property type="match status" value="2"/>
</dbReference>
<dbReference type="Proteomes" id="UP000256485">
    <property type="component" value="Unassembled WGS sequence"/>
</dbReference>
<accession>A0A3D9V340</accession>
<feature type="domain" description="Solute-binding protein family 5" evidence="1">
    <location>
        <begin position="104"/>
        <end position="473"/>
    </location>
</feature>
<gene>
    <name evidence="2" type="ORF">DFJ64_0494</name>
</gene>
<dbReference type="EMBL" id="QTUC01000001">
    <property type="protein sequence ID" value="REF35123.1"/>
    <property type="molecule type" value="Genomic_DNA"/>
</dbReference>
<dbReference type="PANTHER" id="PTHR30290:SF83">
    <property type="entry name" value="ABC TRANSPORTER SUBSTRATE-BINDING PROTEIN"/>
    <property type="match status" value="1"/>
</dbReference>
<keyword evidence="3" id="KW-1185">Reference proteome</keyword>
<sequence>MSERILSRVIVTKGTTRRELLRGTSLLALFASTGALTSCSLFENSGTEPSGGGGGGGDGKPAQVLRLGFPNFPVLDPQVITNGMWLALRGILEGLVQQSPDGSEVIPAVAESWTVSDDGLTYTFKLRQNAKWSNGDPVVASDFERTLKRLFTPSQASAGGTTLGANSYQAATGIKGAEEFLAGTLTDWSQVGVKATGDYELVFTLENPNPGFLFGLTHPSMLPLHMDTVEANPKDWQNPDKFVSNGPFKVESWTQNSSIVLVPNEHYWDKEAVHLDRIEIDLQESVATGTATVPYENGEVDVISLADADALRFMKDPELSKHVRSIPTYSIHYLAKLRSENPALDDVRVRRALSLAIGRETLAKIGPGLRPGVSLVVDDVKGWDAQQLTIREDIDEAKRLLAEAGYPDGKGLPPVRILAGTQSPVIEGVVDAWKKNLGIQASLDVVEAGVYVERRWQVQKGDYIGFYYGTFAGLHTWPVMVGVLWSPKDVQKLSLPADVWARYQQIEQDTKLEPAEKTRQLDAILEQHASPESKRLAELVEQASAERDEQRQTELFIEAAKLRDEQALFVPLLWGDAMFAVRPTVKGLNLRAAPEFFYFKGISIEGEA</sequence>
<dbReference type="GO" id="GO:1904680">
    <property type="term" value="F:peptide transmembrane transporter activity"/>
    <property type="evidence" value="ECO:0007669"/>
    <property type="project" value="TreeGrafter"/>
</dbReference>
<evidence type="ECO:0000259" key="1">
    <source>
        <dbReference type="Pfam" id="PF00496"/>
    </source>
</evidence>
<proteinExistence type="predicted"/>
<dbReference type="PANTHER" id="PTHR30290">
    <property type="entry name" value="PERIPLASMIC BINDING COMPONENT OF ABC TRANSPORTER"/>
    <property type="match status" value="1"/>
</dbReference>
<dbReference type="InterPro" id="IPR000914">
    <property type="entry name" value="SBP_5_dom"/>
</dbReference>
<dbReference type="Gene3D" id="3.10.105.10">
    <property type="entry name" value="Dipeptide-binding Protein, Domain 3"/>
    <property type="match status" value="2"/>
</dbReference>
<dbReference type="CDD" id="cd08504">
    <property type="entry name" value="PBP2_OppA"/>
    <property type="match status" value="1"/>
</dbReference>
<dbReference type="RefSeq" id="WP_115848960.1">
    <property type="nucleotide sequence ID" value="NZ_QTUC01000001.1"/>
</dbReference>
<organism evidence="2 3">
    <name type="scientific">Thermasporomyces composti</name>
    <dbReference type="NCBI Taxonomy" id="696763"/>
    <lineage>
        <taxon>Bacteria</taxon>
        <taxon>Bacillati</taxon>
        <taxon>Actinomycetota</taxon>
        <taxon>Actinomycetes</taxon>
        <taxon>Propionibacteriales</taxon>
        <taxon>Nocardioidaceae</taxon>
        <taxon>Thermasporomyces</taxon>
    </lineage>
</organism>
<dbReference type="InterPro" id="IPR039424">
    <property type="entry name" value="SBP_5"/>
</dbReference>
<dbReference type="Pfam" id="PF00496">
    <property type="entry name" value="SBP_bac_5"/>
    <property type="match status" value="1"/>
</dbReference>
<dbReference type="InterPro" id="IPR030678">
    <property type="entry name" value="Peptide/Ni-bd"/>
</dbReference>
<dbReference type="Gene3D" id="3.90.76.10">
    <property type="entry name" value="Dipeptide-binding Protein, Domain 1"/>
    <property type="match status" value="1"/>
</dbReference>